<dbReference type="InterPro" id="IPR029058">
    <property type="entry name" value="AB_hydrolase_fold"/>
</dbReference>
<evidence type="ECO:0000256" key="1">
    <source>
        <dbReference type="ARBA" id="ARBA00007169"/>
    </source>
</evidence>
<dbReference type="GO" id="GO:0008610">
    <property type="term" value="P:lipid biosynthetic process"/>
    <property type="evidence" value="ECO:0007669"/>
    <property type="project" value="TreeGrafter"/>
</dbReference>
<dbReference type="InterPro" id="IPR012223">
    <property type="entry name" value="TEII"/>
</dbReference>
<dbReference type="OrthoDB" id="432361at2759"/>
<keyword evidence="5" id="KW-1185">Reference proteome</keyword>
<proteinExistence type="inferred from homology"/>
<evidence type="ECO:0000313" key="5">
    <source>
        <dbReference type="Proteomes" id="UP000604046"/>
    </source>
</evidence>
<comment type="caution">
    <text evidence="4">The sequence shown here is derived from an EMBL/GenBank/DDBJ whole genome shotgun (WGS) entry which is preliminary data.</text>
</comment>
<dbReference type="Pfam" id="PF00975">
    <property type="entry name" value="Thioesterase"/>
    <property type="match status" value="1"/>
</dbReference>
<dbReference type="PANTHER" id="PTHR11487:SF0">
    <property type="entry name" value="S-ACYL FATTY ACID SYNTHASE THIOESTERASE, MEDIUM CHAIN"/>
    <property type="match status" value="1"/>
</dbReference>
<dbReference type="Gene3D" id="3.40.50.1820">
    <property type="entry name" value="alpha/beta hydrolase"/>
    <property type="match status" value="1"/>
</dbReference>
<evidence type="ECO:0000313" key="4">
    <source>
        <dbReference type="EMBL" id="CAE7329087.1"/>
    </source>
</evidence>
<feature type="compositionally biased region" description="Polar residues" evidence="2">
    <location>
        <begin position="64"/>
        <end position="73"/>
    </location>
</feature>
<accession>A0A812NVU0</accession>
<feature type="region of interest" description="Disordered" evidence="2">
    <location>
        <begin position="61"/>
        <end position="80"/>
    </location>
</feature>
<evidence type="ECO:0000259" key="3">
    <source>
        <dbReference type="Pfam" id="PF00975"/>
    </source>
</evidence>
<sequence>MGTASAAEATENHRWLLFSLRAGPFRVFNLCLRRHSLKWRSEGNVSKESFDSLTDLELGRPVATSRTTEQGAENLSEKSVDAEQPFATTYVKDAPAVASEDIELESAVRELSCKTDLLSRLRESAAAWQKRSHGDNQTPISDVGLLSAKLAQDVTAMVDGVPYALFGHSFGALMAAEVLNHLVAKGFPPPVHVFLSGLACPEKLAQQDYADLTNLTDAEMLKSLAKEGFVDELLPQDFATFVAPALRADYTALAQYASEVRQGIRPTYVPPNSIPTSTWAGDADPWASEASMCGWGASVHEVVPGGHQYLKSTEGAQILMCKVGKILAPSQLVGSALRHQSFPEPIQDLPNGQQAQESQEVAAARGDGLAILTEA</sequence>
<gene>
    <name evidence="4" type="primary">grsT</name>
    <name evidence="4" type="ORF">SNAT2548_LOCUS17224</name>
</gene>
<organism evidence="4 5">
    <name type="scientific">Symbiodinium natans</name>
    <dbReference type="NCBI Taxonomy" id="878477"/>
    <lineage>
        <taxon>Eukaryota</taxon>
        <taxon>Sar</taxon>
        <taxon>Alveolata</taxon>
        <taxon>Dinophyceae</taxon>
        <taxon>Suessiales</taxon>
        <taxon>Symbiodiniaceae</taxon>
        <taxon>Symbiodinium</taxon>
    </lineage>
</organism>
<dbReference type="PANTHER" id="PTHR11487">
    <property type="entry name" value="THIOESTERASE"/>
    <property type="match status" value="1"/>
</dbReference>
<name>A0A812NVU0_9DINO</name>
<protein>
    <submittedName>
        <fullName evidence="4">GrsT protein</fullName>
    </submittedName>
</protein>
<dbReference type="Proteomes" id="UP000604046">
    <property type="component" value="Unassembled WGS sequence"/>
</dbReference>
<dbReference type="SUPFAM" id="SSF53474">
    <property type="entry name" value="alpha/beta-Hydrolases"/>
    <property type="match status" value="1"/>
</dbReference>
<dbReference type="EMBL" id="CAJNDS010002104">
    <property type="protein sequence ID" value="CAE7329087.1"/>
    <property type="molecule type" value="Genomic_DNA"/>
</dbReference>
<evidence type="ECO:0000256" key="2">
    <source>
        <dbReference type="SAM" id="MobiDB-lite"/>
    </source>
</evidence>
<dbReference type="InterPro" id="IPR001031">
    <property type="entry name" value="Thioesterase"/>
</dbReference>
<dbReference type="AlphaFoldDB" id="A0A812NVU0"/>
<comment type="similarity">
    <text evidence="1">Belongs to the thioesterase family.</text>
</comment>
<reference evidence="4" key="1">
    <citation type="submission" date="2021-02" db="EMBL/GenBank/DDBJ databases">
        <authorList>
            <person name="Dougan E. K."/>
            <person name="Rhodes N."/>
            <person name="Thang M."/>
            <person name="Chan C."/>
        </authorList>
    </citation>
    <scope>NUCLEOTIDE SEQUENCE</scope>
</reference>
<feature type="domain" description="Thioesterase" evidence="3">
    <location>
        <begin position="126"/>
        <end position="316"/>
    </location>
</feature>